<sequence length="245" mass="27287">MMKRDLTDKVTLRHGAVLNDRMVMAPMVTLSGTANGEVTQEQIDYYGRRSQVAGMIVVEATYIHPNGHTFKGHLGMSNDHYISGMTKLAAAIKANGAKAILQLHHGGREAATYYDHGGIPLAPSDLDYQHSPHSSIDYPVQEMTTEQIHDVVKEYGAATKRAIEAGFDGVEIHGANHYLLQQFFSKLTNHRTDEYGGDLTNRMRLDLEIVDEVVRVVHEFGPKDFIIGIRISPNEIHGDRVGFDY</sequence>
<dbReference type="GO" id="GO:0016491">
    <property type="term" value="F:oxidoreductase activity"/>
    <property type="evidence" value="ECO:0007669"/>
    <property type="project" value="UniProtKB-KW"/>
</dbReference>
<name>A0A2S1ENR5_LIMRT</name>
<dbReference type="SUPFAM" id="SSF51395">
    <property type="entry name" value="FMN-linked oxidoreductases"/>
    <property type="match status" value="1"/>
</dbReference>
<evidence type="ECO:0000259" key="3">
    <source>
        <dbReference type="Pfam" id="PF00724"/>
    </source>
</evidence>
<dbReference type="EMBL" id="CP027805">
    <property type="protein sequence ID" value="AWD61521.1"/>
    <property type="molecule type" value="Genomic_DNA"/>
</dbReference>
<gene>
    <name evidence="4" type="ORF">LWHH1689_0155</name>
</gene>
<accession>A0A2S1ENR5</accession>
<dbReference type="AlphaFoldDB" id="A0A2S1ENR5"/>
<dbReference type="GO" id="GO:0010181">
    <property type="term" value="F:FMN binding"/>
    <property type="evidence" value="ECO:0007669"/>
    <property type="project" value="InterPro"/>
</dbReference>
<evidence type="ECO:0000313" key="4">
    <source>
        <dbReference type="EMBL" id="AWD61521.1"/>
    </source>
</evidence>
<dbReference type="InterPro" id="IPR001155">
    <property type="entry name" value="OxRdtase_FMN_N"/>
</dbReference>
<feature type="domain" description="NADH:flavin oxidoreductase/NADH oxidase N-terminal" evidence="3">
    <location>
        <begin position="17"/>
        <end position="239"/>
    </location>
</feature>
<dbReference type="PANTHER" id="PTHR43656:SF2">
    <property type="entry name" value="BINDING OXIDOREDUCTASE, PUTATIVE (AFU_ORTHOLOGUE AFUA_2G08260)-RELATED"/>
    <property type="match status" value="1"/>
</dbReference>
<evidence type="ECO:0000256" key="2">
    <source>
        <dbReference type="ARBA" id="ARBA00023002"/>
    </source>
</evidence>
<proteinExistence type="predicted"/>
<dbReference type="PANTHER" id="PTHR43656">
    <property type="entry name" value="BINDING OXIDOREDUCTASE, PUTATIVE (AFU_ORTHOLOGUE AFUA_2G08260)-RELATED"/>
    <property type="match status" value="1"/>
</dbReference>
<keyword evidence="2" id="KW-0560">Oxidoreductase</keyword>
<keyword evidence="1" id="KW-0285">Flavoprotein</keyword>
<reference evidence="4 5" key="1">
    <citation type="submission" date="2018-03" db="EMBL/GenBank/DDBJ databases">
        <title>Complete Genome Sequence of the Chinese traditional Highland Barley wine Isolate Lactobacillus reuteri WHH1689.</title>
        <authorList>
            <person name="Chen S."/>
            <person name="Chen L."/>
            <person name="Chen L."/>
            <person name="Li Y."/>
        </authorList>
    </citation>
    <scope>NUCLEOTIDE SEQUENCE [LARGE SCALE GENOMIC DNA]</scope>
    <source>
        <strain evidence="4 5">WHH1689</strain>
    </source>
</reference>
<dbReference type="Proteomes" id="UP000244369">
    <property type="component" value="Chromosome"/>
</dbReference>
<dbReference type="InterPro" id="IPR013785">
    <property type="entry name" value="Aldolase_TIM"/>
</dbReference>
<organism evidence="4 5">
    <name type="scientific">Limosilactobacillus reuteri</name>
    <name type="common">Lactobacillus reuteri</name>
    <dbReference type="NCBI Taxonomy" id="1598"/>
    <lineage>
        <taxon>Bacteria</taxon>
        <taxon>Bacillati</taxon>
        <taxon>Bacillota</taxon>
        <taxon>Bacilli</taxon>
        <taxon>Lactobacillales</taxon>
        <taxon>Lactobacillaceae</taxon>
        <taxon>Limosilactobacillus</taxon>
    </lineage>
</organism>
<dbReference type="Gene3D" id="3.20.20.70">
    <property type="entry name" value="Aldolase class I"/>
    <property type="match status" value="1"/>
</dbReference>
<protein>
    <submittedName>
        <fullName evidence="4">NADH-dependent oxidoreductase</fullName>
    </submittedName>
</protein>
<dbReference type="Pfam" id="PF00724">
    <property type="entry name" value="Oxidored_FMN"/>
    <property type="match status" value="1"/>
</dbReference>
<evidence type="ECO:0000256" key="1">
    <source>
        <dbReference type="ARBA" id="ARBA00022630"/>
    </source>
</evidence>
<evidence type="ECO:0000313" key="5">
    <source>
        <dbReference type="Proteomes" id="UP000244369"/>
    </source>
</evidence>
<dbReference type="InterPro" id="IPR051799">
    <property type="entry name" value="NADH_flavin_oxidoreductase"/>
</dbReference>